<dbReference type="InterPro" id="IPR000719">
    <property type="entry name" value="Prot_kinase_dom"/>
</dbReference>
<evidence type="ECO:0000256" key="3">
    <source>
        <dbReference type="ARBA" id="ARBA00022777"/>
    </source>
</evidence>
<keyword evidence="1" id="KW-0808">Transferase</keyword>
<dbReference type="AlphaFoldDB" id="B0VKD1"/>
<dbReference type="PROSITE" id="PS50011">
    <property type="entry name" value="PROTEIN_KINASE_DOM"/>
    <property type="match status" value="1"/>
</dbReference>
<sequence length="278" mass="32683">MKKRNNSQNLIMLKHDFASHIEDLKCATKPRSEALGRHLWTCTIDADFYWLKFHLPNVHAQSEQDFLHELQFYEDITYKKANWLLPFKIIEGRTISQQTQFQGKVLVLPDTECWFDDLDQKQNLKNINEKIYLALVKLAELHELGWIHGDIKKEHFRKFKQELYLIDFEKTRLISSPDPITDATPRYMAPELFHGANKTVQSDLYALGIVLYEWLTQTRLQANSYHEWAVLHCQKLNVELPSSFQIFLPLLSGLLQKQQQNRFSNVHEAINCLKALST</sequence>
<evidence type="ECO:0000313" key="6">
    <source>
        <dbReference type="EMBL" id="CAP00634.1"/>
    </source>
</evidence>
<dbReference type="SUPFAM" id="SSF56112">
    <property type="entry name" value="Protein kinase-like (PK-like)"/>
    <property type="match status" value="1"/>
</dbReference>
<name>B0VKD1_ACIBS</name>
<dbReference type="BioCyc" id="ABAU509170:GCL9-1043-MONOMER"/>
<dbReference type="PANTHER" id="PTHR43289:SF6">
    <property type="entry name" value="SERINE_THREONINE-PROTEIN KINASE NEKL-3"/>
    <property type="match status" value="1"/>
</dbReference>
<dbReference type="Pfam" id="PF00069">
    <property type="entry name" value="Pkinase"/>
    <property type="match status" value="1"/>
</dbReference>
<keyword evidence="3" id="KW-0418">Kinase</keyword>
<accession>B0VKD1</accession>
<reference evidence="6 7" key="1">
    <citation type="journal article" date="2008" name="PLoS ONE">
        <title>Comparative analysis of Acinetobacters: three genomes for three lifestyles.</title>
        <authorList>
            <person name="Vallenet D."/>
            <person name="Nordmann P."/>
            <person name="Barbe V."/>
            <person name="Poirel L."/>
            <person name="Mangenot S."/>
            <person name="Bataille E."/>
            <person name="Dossat C."/>
            <person name="Gas S."/>
            <person name="Kreimeyer A."/>
            <person name="Lenoble P."/>
            <person name="Oztas S."/>
            <person name="Poulain J."/>
            <person name="Segurens B."/>
            <person name="Robert C."/>
            <person name="Abergel C."/>
            <person name="Claverie J.M."/>
            <person name="Raoult D."/>
            <person name="Medigue C."/>
            <person name="Weissenbach J."/>
            <person name="Cruveiller S."/>
        </authorList>
    </citation>
    <scope>NUCLEOTIDE SEQUENCE [LARGE SCALE GENOMIC DNA]</scope>
    <source>
        <strain evidence="6 7">SDF</strain>
    </source>
</reference>
<dbReference type="Gene3D" id="1.10.510.10">
    <property type="entry name" value="Transferase(Phosphotransferase) domain 1"/>
    <property type="match status" value="1"/>
</dbReference>
<dbReference type="InterPro" id="IPR011009">
    <property type="entry name" value="Kinase-like_dom_sf"/>
</dbReference>
<dbReference type="GO" id="GO:0005524">
    <property type="term" value="F:ATP binding"/>
    <property type="evidence" value="ECO:0007669"/>
    <property type="project" value="UniProtKB-KW"/>
</dbReference>
<dbReference type="EMBL" id="CU468230">
    <property type="protein sequence ID" value="CAP00634.1"/>
    <property type="molecule type" value="Genomic_DNA"/>
</dbReference>
<evidence type="ECO:0000313" key="7">
    <source>
        <dbReference type="Proteomes" id="UP000001741"/>
    </source>
</evidence>
<feature type="domain" description="Protein kinase" evidence="5">
    <location>
        <begin position="1"/>
        <end position="278"/>
    </location>
</feature>
<organism evidence="6 7">
    <name type="scientific">Acinetobacter baumannii (strain SDF)</name>
    <dbReference type="NCBI Taxonomy" id="509170"/>
    <lineage>
        <taxon>Bacteria</taxon>
        <taxon>Pseudomonadati</taxon>
        <taxon>Pseudomonadota</taxon>
        <taxon>Gammaproteobacteria</taxon>
        <taxon>Moraxellales</taxon>
        <taxon>Moraxellaceae</taxon>
        <taxon>Acinetobacter</taxon>
        <taxon>Acinetobacter calcoaceticus/baumannii complex</taxon>
    </lineage>
</organism>
<keyword evidence="2" id="KW-0547">Nucleotide-binding</keyword>
<keyword evidence="4" id="KW-0067">ATP-binding</keyword>
<proteinExistence type="predicted"/>
<gene>
    <name evidence="6" type="ordered locus">ABSDF1288</name>
</gene>
<dbReference type="PANTHER" id="PTHR43289">
    <property type="entry name" value="MITOGEN-ACTIVATED PROTEIN KINASE KINASE KINASE 20-RELATED"/>
    <property type="match status" value="1"/>
</dbReference>
<evidence type="ECO:0000256" key="2">
    <source>
        <dbReference type="ARBA" id="ARBA00022741"/>
    </source>
</evidence>
<dbReference type="KEGG" id="abm:ABSDF1288"/>
<protein>
    <recommendedName>
        <fullName evidence="5">Protein kinase domain-containing protein</fullName>
    </recommendedName>
</protein>
<evidence type="ECO:0000256" key="1">
    <source>
        <dbReference type="ARBA" id="ARBA00022679"/>
    </source>
</evidence>
<dbReference type="GO" id="GO:0004674">
    <property type="term" value="F:protein serine/threonine kinase activity"/>
    <property type="evidence" value="ECO:0007669"/>
    <property type="project" value="TreeGrafter"/>
</dbReference>
<dbReference type="Proteomes" id="UP000001741">
    <property type="component" value="Chromosome"/>
</dbReference>
<dbReference type="SMART" id="SM00220">
    <property type="entry name" value="S_TKc"/>
    <property type="match status" value="1"/>
</dbReference>
<dbReference type="HOGENOM" id="CLU_1040608_0_0_6"/>
<evidence type="ECO:0000256" key="4">
    <source>
        <dbReference type="ARBA" id="ARBA00022840"/>
    </source>
</evidence>
<evidence type="ECO:0000259" key="5">
    <source>
        <dbReference type="PROSITE" id="PS50011"/>
    </source>
</evidence>